<dbReference type="AlphaFoldDB" id="A0A2A6CNM8"/>
<keyword evidence="2" id="KW-1185">Reference proteome</keyword>
<evidence type="ECO:0000313" key="1">
    <source>
        <dbReference type="EnsemblMetazoa" id="PPA41582.1"/>
    </source>
</evidence>
<evidence type="ECO:0000313" key="2">
    <source>
        <dbReference type="Proteomes" id="UP000005239"/>
    </source>
</evidence>
<reference evidence="2" key="1">
    <citation type="journal article" date="2008" name="Nat. Genet.">
        <title>The Pristionchus pacificus genome provides a unique perspective on nematode lifestyle and parasitism.</title>
        <authorList>
            <person name="Dieterich C."/>
            <person name="Clifton S.W."/>
            <person name="Schuster L.N."/>
            <person name="Chinwalla A."/>
            <person name="Delehaunty K."/>
            <person name="Dinkelacker I."/>
            <person name="Fulton L."/>
            <person name="Fulton R."/>
            <person name="Godfrey J."/>
            <person name="Minx P."/>
            <person name="Mitreva M."/>
            <person name="Roeseler W."/>
            <person name="Tian H."/>
            <person name="Witte H."/>
            <person name="Yang S.P."/>
            <person name="Wilson R.K."/>
            <person name="Sommer R.J."/>
        </authorList>
    </citation>
    <scope>NUCLEOTIDE SEQUENCE [LARGE SCALE GENOMIC DNA]</scope>
    <source>
        <strain evidence="2">PS312</strain>
    </source>
</reference>
<reference evidence="1" key="2">
    <citation type="submission" date="2022-06" db="UniProtKB">
        <authorList>
            <consortium name="EnsemblMetazoa"/>
        </authorList>
    </citation>
    <scope>IDENTIFICATION</scope>
    <source>
        <strain evidence="1">PS312</strain>
    </source>
</reference>
<protein>
    <submittedName>
        <fullName evidence="1">Uncharacterized protein</fullName>
    </submittedName>
</protein>
<dbReference type="Proteomes" id="UP000005239">
    <property type="component" value="Unassembled WGS sequence"/>
</dbReference>
<proteinExistence type="predicted"/>
<sequence>SAESQFPLGALSYRQGEQYLVLLVIEGIYASLVAISNLLVISVLVAGRRKLYQNNYYYVIVANLVACTSLKKVELSFPTTRFFLTISHYLRRYEASPWTRPVHQSSCGVTRRFLHSVEHYLANGVFTEEYELAIFNLSVLADYGTLFFSILIALNRFFCPLEMAAFRNRFVSNFIKFEESLCSCMFDHQVKFNVSPYCFLHLQMPVQNIYYNLCIDFSKPAQLLISVIVYCSYAIVLILLAIYAGLSWKLRNIKHTLAHGATSRISLVQTKILRQSTIIFFLYAISIVISLSTEFMDTGPAANVFLVIYLANFSNLAIALVVRMCLLVMSGDMRSILFAMLPFGGEPSEPTTVVSQMAGNAPVEGAFII</sequence>
<gene>
    <name evidence="1" type="primary">WBGene00279951</name>
</gene>
<dbReference type="EnsemblMetazoa" id="PPA41582.1">
    <property type="protein sequence ID" value="PPA41582.1"/>
    <property type="gene ID" value="WBGene00279951"/>
</dbReference>
<dbReference type="PANTHER" id="PTHR22718:SF25">
    <property type="entry name" value="G-PROTEIN COUPLED RECEPTORS FAMILY 1 PROFILE DOMAIN-CONTAINING PROTEIN"/>
    <property type="match status" value="1"/>
</dbReference>
<name>A0A2A6CNM8_PRIPA</name>
<dbReference type="PANTHER" id="PTHR22718">
    <property type="entry name" value="SERPENTINE RECEPTOR, CLASS X"/>
    <property type="match status" value="1"/>
</dbReference>
<accession>A0A8R1YVQ8</accession>
<organism evidence="1 2">
    <name type="scientific">Pristionchus pacificus</name>
    <name type="common">Parasitic nematode worm</name>
    <dbReference type="NCBI Taxonomy" id="54126"/>
    <lineage>
        <taxon>Eukaryota</taxon>
        <taxon>Metazoa</taxon>
        <taxon>Ecdysozoa</taxon>
        <taxon>Nematoda</taxon>
        <taxon>Chromadorea</taxon>
        <taxon>Rhabditida</taxon>
        <taxon>Rhabditina</taxon>
        <taxon>Diplogasteromorpha</taxon>
        <taxon>Diplogasteroidea</taxon>
        <taxon>Neodiplogasteridae</taxon>
        <taxon>Pristionchus</taxon>
    </lineage>
</organism>
<accession>A0A2A6CNM8</accession>